<name>A0A6C0AMX9_9ZZZZ</name>
<organism evidence="2">
    <name type="scientific">viral metagenome</name>
    <dbReference type="NCBI Taxonomy" id="1070528"/>
    <lineage>
        <taxon>unclassified sequences</taxon>
        <taxon>metagenomes</taxon>
        <taxon>organismal metagenomes</taxon>
    </lineage>
</organism>
<protein>
    <recommendedName>
        <fullName evidence="1">Nudix hydrolase domain-containing protein</fullName>
    </recommendedName>
</protein>
<dbReference type="PANTHER" id="PTHR23114:SF17">
    <property type="entry name" value="M7GPPPN-MRNA HYDROLASE"/>
    <property type="match status" value="1"/>
</dbReference>
<evidence type="ECO:0000259" key="1">
    <source>
        <dbReference type="PROSITE" id="PS51462"/>
    </source>
</evidence>
<dbReference type="PANTHER" id="PTHR23114">
    <property type="entry name" value="M7GPPPN-MRNA HYDROLASE"/>
    <property type="match status" value="1"/>
</dbReference>
<proteinExistence type="predicted"/>
<dbReference type="GO" id="GO:0000290">
    <property type="term" value="P:deadenylation-dependent decapping of nuclear-transcribed mRNA"/>
    <property type="evidence" value="ECO:0007669"/>
    <property type="project" value="TreeGrafter"/>
</dbReference>
<dbReference type="GO" id="GO:0005737">
    <property type="term" value="C:cytoplasm"/>
    <property type="evidence" value="ECO:0007669"/>
    <property type="project" value="TreeGrafter"/>
</dbReference>
<feature type="domain" description="Nudix hydrolase" evidence="1">
    <location>
        <begin position="17"/>
        <end position="141"/>
    </location>
</feature>
<dbReference type="Gene3D" id="3.90.79.10">
    <property type="entry name" value="Nucleoside Triphosphate Pyrophosphohydrolase"/>
    <property type="match status" value="1"/>
</dbReference>
<dbReference type="Pfam" id="PF00293">
    <property type="entry name" value="NUDIX"/>
    <property type="match status" value="1"/>
</dbReference>
<sequence length="154" mass="17919">MVFPRAFKSYVPRTHCVNSLVYGVILLNYYNEVALVRGRKSMKWSFPKGHGNSTESPLDASIRELKEETGIDMRGIKPDDEIRFNSGTYFVFIVSERMQLLPEDTEEIIETMWVSLSRIKYLTTNKDLTSFHKTVNIDTLLRKVEVKREPVIQK</sequence>
<dbReference type="AlphaFoldDB" id="A0A6C0AMX9"/>
<dbReference type="SUPFAM" id="SSF55811">
    <property type="entry name" value="Nudix"/>
    <property type="match status" value="1"/>
</dbReference>
<dbReference type="InterPro" id="IPR000086">
    <property type="entry name" value="NUDIX_hydrolase_dom"/>
</dbReference>
<dbReference type="PROSITE" id="PS51462">
    <property type="entry name" value="NUDIX"/>
    <property type="match status" value="1"/>
</dbReference>
<accession>A0A6C0AMX9</accession>
<evidence type="ECO:0000313" key="2">
    <source>
        <dbReference type="EMBL" id="QHS80966.1"/>
    </source>
</evidence>
<dbReference type="InterPro" id="IPR015797">
    <property type="entry name" value="NUDIX_hydrolase-like_dom_sf"/>
</dbReference>
<reference evidence="2" key="1">
    <citation type="journal article" date="2020" name="Nature">
        <title>Giant virus diversity and host interactions through global metagenomics.</title>
        <authorList>
            <person name="Schulz F."/>
            <person name="Roux S."/>
            <person name="Paez-Espino D."/>
            <person name="Jungbluth S."/>
            <person name="Walsh D.A."/>
            <person name="Denef V.J."/>
            <person name="McMahon K.D."/>
            <person name="Konstantinidis K.T."/>
            <person name="Eloe-Fadrosh E.A."/>
            <person name="Kyrpides N.C."/>
            <person name="Woyke T."/>
        </authorList>
    </citation>
    <scope>NUCLEOTIDE SEQUENCE</scope>
    <source>
        <strain evidence="2">GVMAG-S-1101161-73</strain>
    </source>
</reference>
<dbReference type="EMBL" id="MN740728">
    <property type="protein sequence ID" value="QHS80966.1"/>
    <property type="molecule type" value="Genomic_DNA"/>
</dbReference>